<dbReference type="GO" id="GO:0004177">
    <property type="term" value="F:aminopeptidase activity"/>
    <property type="evidence" value="ECO:0007669"/>
    <property type="project" value="UniProtKB-KW"/>
</dbReference>
<comment type="similarity">
    <text evidence="4">Belongs to the peptidase M29 family.</text>
</comment>
<keyword evidence="11" id="KW-1185">Reference proteome</keyword>
<dbReference type="Gene3D" id="3.40.1830.10">
    <property type="entry name" value="Thermophilic metalloprotease (M29)"/>
    <property type="match status" value="1"/>
</dbReference>
<keyword evidence="7" id="KW-0479">Metal-binding</keyword>
<comment type="caution">
    <text evidence="10">The sequence shown here is derived from an EMBL/GenBank/DDBJ whole genome shotgun (WGS) entry which is preliminary data.</text>
</comment>
<comment type="cofactor">
    <cofactor evidence="3">
        <name>Zn(2+)</name>
        <dbReference type="ChEBI" id="CHEBI:29105"/>
    </cofactor>
</comment>
<evidence type="ECO:0000256" key="1">
    <source>
        <dbReference type="ARBA" id="ARBA00001941"/>
    </source>
</evidence>
<dbReference type="GO" id="GO:0006508">
    <property type="term" value="P:proteolysis"/>
    <property type="evidence" value="ECO:0007669"/>
    <property type="project" value="UniProtKB-KW"/>
</dbReference>
<accession>A0A167FG89</accession>
<keyword evidence="5" id="KW-0031">Aminopeptidase</keyword>
<keyword evidence="6" id="KW-0645">Protease</keyword>
<keyword evidence="9" id="KW-0482">Metalloprotease</keyword>
<dbReference type="PRINTS" id="PR00919">
    <property type="entry name" value="THERMOPTASE"/>
</dbReference>
<evidence type="ECO:0000256" key="2">
    <source>
        <dbReference type="ARBA" id="ARBA00001946"/>
    </source>
</evidence>
<dbReference type="GO" id="GO:0008237">
    <property type="term" value="F:metallopeptidase activity"/>
    <property type="evidence" value="ECO:0007669"/>
    <property type="project" value="UniProtKB-KW"/>
</dbReference>
<dbReference type="InterPro" id="IPR052170">
    <property type="entry name" value="M29_Exopeptidase"/>
</dbReference>
<protein>
    <submittedName>
        <fullName evidence="10">Peptidase M29</fullName>
    </submittedName>
</protein>
<dbReference type="SUPFAM" id="SSF144052">
    <property type="entry name" value="Thermophilic metalloprotease-like"/>
    <property type="match status" value="1"/>
</dbReference>
<gene>
    <name evidence="10" type="ORF">PNBC_03750</name>
</gene>
<evidence type="ECO:0000256" key="3">
    <source>
        <dbReference type="ARBA" id="ARBA00001947"/>
    </source>
</evidence>
<dbReference type="InterPro" id="IPR000787">
    <property type="entry name" value="Peptidase_M29"/>
</dbReference>
<evidence type="ECO:0000313" key="11">
    <source>
        <dbReference type="Proteomes" id="UP000077134"/>
    </source>
</evidence>
<evidence type="ECO:0000256" key="7">
    <source>
        <dbReference type="ARBA" id="ARBA00022723"/>
    </source>
</evidence>
<name>A0A167FG89_9BACL</name>
<dbReference type="GO" id="GO:0046872">
    <property type="term" value="F:metal ion binding"/>
    <property type="evidence" value="ECO:0007669"/>
    <property type="project" value="UniProtKB-KW"/>
</dbReference>
<dbReference type="AlphaFoldDB" id="A0A167FG89"/>
<dbReference type="PANTHER" id="PTHR34448">
    <property type="entry name" value="AMINOPEPTIDASE"/>
    <property type="match status" value="1"/>
</dbReference>
<evidence type="ECO:0000256" key="5">
    <source>
        <dbReference type="ARBA" id="ARBA00022438"/>
    </source>
</evidence>
<dbReference type="Proteomes" id="UP000077134">
    <property type="component" value="Unassembled WGS sequence"/>
</dbReference>
<evidence type="ECO:0000256" key="9">
    <source>
        <dbReference type="ARBA" id="ARBA00023049"/>
    </source>
</evidence>
<evidence type="ECO:0000256" key="4">
    <source>
        <dbReference type="ARBA" id="ARBA00008236"/>
    </source>
</evidence>
<dbReference type="Pfam" id="PF02073">
    <property type="entry name" value="Peptidase_M29"/>
    <property type="match status" value="1"/>
</dbReference>
<reference evidence="10 11" key="1">
    <citation type="submission" date="2016-02" db="EMBL/GenBank/DDBJ databases">
        <title>Paenibacillus sp. LPB0068, isolated from Crassostrea gigas.</title>
        <authorList>
            <person name="Shin S.-K."/>
            <person name="Yi H."/>
        </authorList>
    </citation>
    <scope>NUCLEOTIDE SEQUENCE [LARGE SCALE GENOMIC DNA]</scope>
    <source>
        <strain evidence="10 11">LPB0068</strain>
    </source>
</reference>
<sequence length="412" mass="46205">MTKFNVMLEKYAELVVKVGVNVQPGQVLIVQAPLETVDLTRLIVSKAYESGAKYVQVEWEDEGITRIRYEKAPDESFDYYPKWQAEMMEQLAEGGGAILHIKVPNPELFRGIDPTKVSRSVKASAVAREKYQHYVRNNKFSWSLIKAPTRDWANKVFADLPEDERVQAMWDAVFLMNRVEADGTQDPVAAWREHIEQLKITQERMNSKRYKSLHYRAPGTDLHVEMPEGHLWRGGGGENQDGVYFVANMPTEEIYTMPHRTGVNGKVTSTLPLNLNGQLVEGMTLTFKEGKVIQYDATSGREYLTALLNTDEGASYLGEMALVPFDSPISRLNRIFYNTGIDENASCHFALGSAYPVNIEGGTKLSKDELLAKGANVSLTHVDFMIGSDQLEIDGELADGTVEAVFRNGNWA</sequence>
<comment type="cofactor">
    <cofactor evidence="2">
        <name>Mg(2+)</name>
        <dbReference type="ChEBI" id="CHEBI:18420"/>
    </cofactor>
</comment>
<comment type="cofactor">
    <cofactor evidence="1">
        <name>Co(2+)</name>
        <dbReference type="ChEBI" id="CHEBI:48828"/>
    </cofactor>
</comment>
<dbReference type="RefSeq" id="WP_068655320.1">
    <property type="nucleotide sequence ID" value="NZ_CP017770.1"/>
</dbReference>
<organism evidence="10 11">
    <name type="scientific">Paenibacillus crassostreae</name>
    <dbReference type="NCBI Taxonomy" id="1763538"/>
    <lineage>
        <taxon>Bacteria</taxon>
        <taxon>Bacillati</taxon>
        <taxon>Bacillota</taxon>
        <taxon>Bacilli</taxon>
        <taxon>Bacillales</taxon>
        <taxon>Paenibacillaceae</taxon>
        <taxon>Paenibacillus</taxon>
    </lineage>
</organism>
<proteinExistence type="inferred from homology"/>
<dbReference type="InterPro" id="IPR035097">
    <property type="entry name" value="M29_N-terminal"/>
</dbReference>
<evidence type="ECO:0000313" key="10">
    <source>
        <dbReference type="EMBL" id="OAB76530.1"/>
    </source>
</evidence>
<dbReference type="OrthoDB" id="9803993at2"/>
<evidence type="ECO:0000256" key="8">
    <source>
        <dbReference type="ARBA" id="ARBA00022801"/>
    </source>
</evidence>
<dbReference type="PANTHER" id="PTHR34448:SF3">
    <property type="entry name" value="AMINOPEPTIDASE AMPS"/>
    <property type="match status" value="1"/>
</dbReference>
<dbReference type="KEGG" id="pcx:LPB68_20990"/>
<keyword evidence="8" id="KW-0378">Hydrolase</keyword>
<dbReference type="EMBL" id="LSFN01000005">
    <property type="protein sequence ID" value="OAB76530.1"/>
    <property type="molecule type" value="Genomic_DNA"/>
</dbReference>
<evidence type="ECO:0000256" key="6">
    <source>
        <dbReference type="ARBA" id="ARBA00022670"/>
    </source>
</evidence>